<feature type="transmembrane region" description="Helical" evidence="5">
    <location>
        <begin position="98"/>
        <end position="117"/>
    </location>
</feature>
<evidence type="ECO:0000256" key="4">
    <source>
        <dbReference type="ARBA" id="ARBA00023136"/>
    </source>
</evidence>
<feature type="transmembrane region" description="Helical" evidence="5">
    <location>
        <begin position="489"/>
        <end position="508"/>
    </location>
</feature>
<name>A0A0G0T4K6_9BACT</name>
<keyword evidence="4 5" id="KW-0472">Membrane</keyword>
<feature type="transmembrane region" description="Helical" evidence="5">
    <location>
        <begin position="63"/>
        <end position="86"/>
    </location>
</feature>
<feature type="transmembrane region" description="Helical" evidence="5">
    <location>
        <begin position="254"/>
        <end position="278"/>
    </location>
</feature>
<feature type="transmembrane region" description="Helical" evidence="5">
    <location>
        <begin position="464"/>
        <end position="483"/>
    </location>
</feature>
<dbReference type="PATRIC" id="fig|1618642.3.peg.506"/>
<proteinExistence type="predicted"/>
<dbReference type="PANTHER" id="PTHR43359:SF1">
    <property type="entry name" value="FORMATE HYDROGENLYASE SUBUNIT 4-RELATED"/>
    <property type="match status" value="1"/>
</dbReference>
<feature type="transmembrane region" description="Helical" evidence="5">
    <location>
        <begin position="229"/>
        <end position="248"/>
    </location>
</feature>
<dbReference type="PANTHER" id="PTHR43359">
    <property type="entry name" value="FORMATE HYDROGENLYASE SUBUNIT 4"/>
    <property type="match status" value="1"/>
</dbReference>
<feature type="transmembrane region" description="Helical" evidence="5">
    <location>
        <begin position="371"/>
        <end position="395"/>
    </location>
</feature>
<sequence>MSLTIATLLQGLFVLLIAPFLTGLVRFCKARFQGRNGASPFLPYFTIATLFRKEMVISNATSWIFRAVPFVVLSSSVILALLLPLVFKGASLASMSDFLVISGTLIVGSIFLVLGGIDPGSAFGGMGSSREMTVASLIEPIIIMVFATLAVVTGSFTVDGMLGQNLILAHPYLIFSIIALCMIALAENARYPVDNPATHLELTMVHEAMILEYSGPYLAMLEYASSIKLTAFALLVANVIFPSSLIAVGGGMTFLAIIFAVLFGMIKVVIFGIVLALIESTIVKMRFYRMQEFFSLAFLSALSGMVLTLFARYGNMSVQYHAFFAALAILFVVLLFGRARLRAILRYYALSSLSIGGIAVALSFVRPDEKVHLWVFAIVTILIKVFVVPFIVIYLQRKQKKIVSLASFLKPASSYFLVVIILAAAFFAVQRISSLEIIGYSSLLYASVALISLGLAMMVVHRNVFSQIVGILVIENGISVFVLVTVESLPLLIEMGVFLITLSSAFIFSKLSNRIRDFYGSTDTEKLRNLIE</sequence>
<dbReference type="Proteomes" id="UP000034137">
    <property type="component" value="Unassembled WGS sequence"/>
</dbReference>
<accession>A0A0G0T4K6</accession>
<feature type="transmembrane region" description="Helical" evidence="5">
    <location>
        <begin position="318"/>
        <end position="337"/>
    </location>
</feature>
<keyword evidence="3 5" id="KW-1133">Transmembrane helix</keyword>
<dbReference type="EMBL" id="LBXO01000024">
    <property type="protein sequence ID" value="KKR32737.1"/>
    <property type="molecule type" value="Genomic_DNA"/>
</dbReference>
<keyword evidence="2 5" id="KW-0812">Transmembrane</keyword>
<reference evidence="6 7" key="1">
    <citation type="journal article" date="2015" name="Nature">
        <title>rRNA introns, odd ribosomes, and small enigmatic genomes across a large radiation of phyla.</title>
        <authorList>
            <person name="Brown C.T."/>
            <person name="Hug L.A."/>
            <person name="Thomas B.C."/>
            <person name="Sharon I."/>
            <person name="Castelle C.J."/>
            <person name="Singh A."/>
            <person name="Wilkins M.J."/>
            <person name="Williams K.H."/>
            <person name="Banfield J.F."/>
        </authorList>
    </citation>
    <scope>NUCLEOTIDE SEQUENCE [LARGE SCALE GENOMIC DNA]</scope>
</reference>
<feature type="transmembrane region" description="Helical" evidence="5">
    <location>
        <begin position="415"/>
        <end position="432"/>
    </location>
</feature>
<evidence type="ECO:0000256" key="3">
    <source>
        <dbReference type="ARBA" id="ARBA00022989"/>
    </source>
</evidence>
<evidence type="ECO:0000256" key="2">
    <source>
        <dbReference type="ARBA" id="ARBA00022692"/>
    </source>
</evidence>
<dbReference type="GO" id="GO:0005886">
    <property type="term" value="C:plasma membrane"/>
    <property type="evidence" value="ECO:0007669"/>
    <property type="project" value="TreeGrafter"/>
</dbReference>
<dbReference type="InterPro" id="IPR001694">
    <property type="entry name" value="NADH_UbQ_OxRdtase_su1/FPO"/>
</dbReference>
<organism evidence="6 7">
    <name type="scientific">Candidatus Falkowbacteria bacterium GW2011_GWF2_39_8</name>
    <dbReference type="NCBI Taxonomy" id="1618642"/>
    <lineage>
        <taxon>Bacteria</taxon>
        <taxon>Candidatus Falkowiibacteriota</taxon>
    </lineage>
</organism>
<evidence type="ECO:0000256" key="5">
    <source>
        <dbReference type="SAM" id="Phobius"/>
    </source>
</evidence>
<feature type="transmembrane region" description="Helical" evidence="5">
    <location>
        <begin position="290"/>
        <end position="312"/>
    </location>
</feature>
<evidence type="ECO:0000313" key="7">
    <source>
        <dbReference type="Proteomes" id="UP000034137"/>
    </source>
</evidence>
<gene>
    <name evidence="6" type="ORF">UT64_C0024G0006</name>
</gene>
<feature type="transmembrane region" description="Helical" evidence="5">
    <location>
        <begin position="344"/>
        <end position="365"/>
    </location>
</feature>
<evidence type="ECO:0000256" key="1">
    <source>
        <dbReference type="ARBA" id="ARBA00004141"/>
    </source>
</evidence>
<comment type="subcellular location">
    <subcellularLocation>
        <location evidence="1">Membrane</location>
        <topology evidence="1">Multi-pass membrane protein</topology>
    </subcellularLocation>
</comment>
<comment type="caution">
    <text evidence="6">The sequence shown here is derived from an EMBL/GenBank/DDBJ whole genome shotgun (WGS) entry which is preliminary data.</text>
</comment>
<feature type="transmembrane region" description="Helical" evidence="5">
    <location>
        <begin position="168"/>
        <end position="186"/>
    </location>
</feature>
<feature type="transmembrane region" description="Helical" evidence="5">
    <location>
        <begin position="438"/>
        <end position="457"/>
    </location>
</feature>
<feature type="transmembrane region" description="Helical" evidence="5">
    <location>
        <begin position="137"/>
        <end position="156"/>
    </location>
</feature>
<dbReference type="Pfam" id="PF00146">
    <property type="entry name" value="NADHdh"/>
    <property type="match status" value="1"/>
</dbReference>
<protein>
    <submittedName>
        <fullName evidence="6">Hydrogenase subunit</fullName>
    </submittedName>
</protein>
<feature type="transmembrane region" description="Helical" evidence="5">
    <location>
        <begin position="6"/>
        <end position="25"/>
    </location>
</feature>
<evidence type="ECO:0000313" key="6">
    <source>
        <dbReference type="EMBL" id="KKR32737.1"/>
    </source>
</evidence>
<dbReference type="InterPro" id="IPR052561">
    <property type="entry name" value="ComplexI_Subunit1"/>
</dbReference>
<dbReference type="AlphaFoldDB" id="A0A0G0T4K6"/>